<proteinExistence type="predicted"/>
<accession>A0A377CFD2</accession>
<keyword evidence="2" id="KW-0378">Hydrolase</keyword>
<evidence type="ECO:0000313" key="2">
    <source>
        <dbReference type="EMBL" id="STL92528.1"/>
    </source>
</evidence>
<protein>
    <submittedName>
        <fullName evidence="2">Neopullulanase</fullName>
        <ecNumber evidence="2">3.2.1.135</ecNumber>
        <ecNumber evidence="2">3.2.1.54</ecNumber>
    </submittedName>
</protein>
<dbReference type="SUPFAM" id="SSF81296">
    <property type="entry name" value="E set domains"/>
    <property type="match status" value="1"/>
</dbReference>
<reference evidence="2 3" key="1">
    <citation type="submission" date="2018-06" db="EMBL/GenBank/DDBJ databases">
        <authorList>
            <consortium name="Pathogen Informatics"/>
            <person name="Doyle S."/>
        </authorList>
    </citation>
    <scope>NUCLEOTIDE SEQUENCE [LARGE SCALE GENOMIC DNA]</scope>
    <source>
        <strain evidence="2 3">NCTC10429</strain>
    </source>
</reference>
<dbReference type="InterPro" id="IPR013783">
    <property type="entry name" value="Ig-like_fold"/>
</dbReference>
<name>A0A377CFD2_ECOLX</name>
<sequence length="106" mass="12690">MEQEAVTEYHDHWFAVFKPQKRRCRYGFILFGKEGEKFLFGEKRCVDISSPECEERELSRLNNFFCFPYLNKIDVLNTPSWVKIRYGTKFFQTVSVMADLKYPQKG</sequence>
<dbReference type="Proteomes" id="UP000254088">
    <property type="component" value="Unassembled WGS sequence"/>
</dbReference>
<dbReference type="EMBL" id="UGEX01000001">
    <property type="protein sequence ID" value="STL92528.1"/>
    <property type="molecule type" value="Genomic_DNA"/>
</dbReference>
<dbReference type="EC" id="3.2.1.54" evidence="2"/>
<feature type="domain" description="Glycoside hydrolase family 13 N-terminal Ig-like" evidence="1">
    <location>
        <begin position="1"/>
        <end position="71"/>
    </location>
</feature>
<dbReference type="InterPro" id="IPR004185">
    <property type="entry name" value="Glyco_hydro_13_lg-like_dom"/>
</dbReference>
<dbReference type="InterPro" id="IPR014756">
    <property type="entry name" value="Ig_E-set"/>
</dbReference>
<dbReference type="EC" id="3.2.1.135" evidence="2"/>
<evidence type="ECO:0000313" key="3">
    <source>
        <dbReference type="Proteomes" id="UP000254088"/>
    </source>
</evidence>
<dbReference type="GO" id="GO:0005975">
    <property type="term" value="P:carbohydrate metabolic process"/>
    <property type="evidence" value="ECO:0007669"/>
    <property type="project" value="InterPro"/>
</dbReference>
<dbReference type="GO" id="GO:0047798">
    <property type="term" value="F:cyclomaltodextrinase activity"/>
    <property type="evidence" value="ECO:0007669"/>
    <property type="project" value="UniProtKB-EC"/>
</dbReference>
<organism evidence="2 3">
    <name type="scientific">Escherichia coli</name>
    <dbReference type="NCBI Taxonomy" id="562"/>
    <lineage>
        <taxon>Bacteria</taxon>
        <taxon>Pseudomonadati</taxon>
        <taxon>Pseudomonadota</taxon>
        <taxon>Gammaproteobacteria</taxon>
        <taxon>Enterobacterales</taxon>
        <taxon>Enterobacteriaceae</taxon>
        <taxon>Escherichia</taxon>
    </lineage>
</organism>
<dbReference type="AlphaFoldDB" id="A0A377CFD2"/>
<evidence type="ECO:0000259" key="1">
    <source>
        <dbReference type="Pfam" id="PF02903"/>
    </source>
</evidence>
<dbReference type="Gene3D" id="2.60.40.10">
    <property type="entry name" value="Immunoglobulins"/>
    <property type="match status" value="1"/>
</dbReference>
<dbReference type="Pfam" id="PF02903">
    <property type="entry name" value="Alpha-amylase_N"/>
    <property type="match status" value="1"/>
</dbReference>
<dbReference type="GO" id="GO:0031216">
    <property type="term" value="F:neopullulanase activity"/>
    <property type="evidence" value="ECO:0007669"/>
    <property type="project" value="UniProtKB-EC"/>
</dbReference>
<gene>
    <name evidence="2" type="primary">nplT_1</name>
    <name evidence="2" type="ORF">NCTC10429_03261</name>
</gene>
<dbReference type="CDD" id="cd02857">
    <property type="entry name" value="E_set_CDase_PDE_N"/>
    <property type="match status" value="1"/>
</dbReference>
<keyword evidence="2" id="KW-0326">Glycosidase</keyword>